<comment type="subunit">
    <text evidence="9 28">Homotetramer.</text>
</comment>
<evidence type="ECO:0000313" key="30">
    <source>
        <dbReference type="EMBL" id="QCI17598.1"/>
    </source>
</evidence>
<comment type="similarity">
    <text evidence="8 28">In the N-terminal section; belongs to the aspartokinase family.</text>
</comment>
<comment type="catalytic activity">
    <reaction evidence="25">
        <text>L-aspartate + ATP = 4-phospho-L-aspartate + ADP</text>
        <dbReference type="Rhea" id="RHEA:23776"/>
        <dbReference type="ChEBI" id="CHEBI:29991"/>
        <dbReference type="ChEBI" id="CHEBI:30616"/>
        <dbReference type="ChEBI" id="CHEBI:57535"/>
        <dbReference type="ChEBI" id="CHEBI:456216"/>
        <dbReference type="EC" id="2.7.2.4"/>
    </reaction>
    <physiologicalReaction direction="left-to-right" evidence="25">
        <dbReference type="Rhea" id="RHEA:23777"/>
    </physiologicalReaction>
</comment>
<dbReference type="InterPro" id="IPR001048">
    <property type="entry name" value="Asp/Glu/Uridylate_kinase"/>
</dbReference>
<evidence type="ECO:0000256" key="23">
    <source>
        <dbReference type="ARBA" id="ARBA00023268"/>
    </source>
</evidence>
<comment type="function">
    <text evidence="24">Bifunctional aspartate kinase and homoserine dehydrogenase that catalyzes the first and the third steps toward the synthesis of lysine, methionine and threonine from aspartate.</text>
</comment>
<dbReference type="GO" id="GO:0050661">
    <property type="term" value="F:NADP binding"/>
    <property type="evidence" value="ECO:0007669"/>
    <property type="project" value="UniProtKB-UniRule"/>
</dbReference>
<dbReference type="GO" id="GO:0046872">
    <property type="term" value="F:metal ion binding"/>
    <property type="evidence" value="ECO:0007669"/>
    <property type="project" value="UniProtKB-KW"/>
</dbReference>
<dbReference type="EC" id="2.7.2.4" evidence="28"/>
<dbReference type="Proteomes" id="UP000298660">
    <property type="component" value="Chromosome"/>
</dbReference>
<dbReference type="InterPro" id="IPR045865">
    <property type="entry name" value="ACT-like_dom_sf"/>
</dbReference>
<keyword evidence="12" id="KW-0791">Threonine biosynthesis</keyword>
<dbReference type="Pfam" id="PF03447">
    <property type="entry name" value="NAD_binding_3"/>
    <property type="match status" value="1"/>
</dbReference>
<evidence type="ECO:0000256" key="28">
    <source>
        <dbReference type="PIRNR" id="PIRNR000727"/>
    </source>
</evidence>
<dbReference type="FunFam" id="3.30.360.10:FF:000006">
    <property type="entry name" value="Bifunctional aspartokinase/homoserine dehydrogenase"/>
    <property type="match status" value="1"/>
</dbReference>
<dbReference type="Gene3D" id="1.20.120.1320">
    <property type="entry name" value="Aspartokinase, catalytic domain"/>
    <property type="match status" value="1"/>
</dbReference>
<dbReference type="InterPro" id="IPR005106">
    <property type="entry name" value="Asp/hSer_DH_NAD-bd"/>
</dbReference>
<dbReference type="InterPro" id="IPR041743">
    <property type="entry name" value="AK-HSDH_N"/>
</dbReference>
<dbReference type="FunFam" id="3.30.2130.10:FF:000001">
    <property type="entry name" value="Bifunctional aspartokinase/homoserine dehydrogenase"/>
    <property type="match status" value="1"/>
</dbReference>
<keyword evidence="15 28" id="KW-0418">Kinase</keyword>
<accession>A0A4D6XRY7</accession>
<dbReference type="CDD" id="cd04892">
    <property type="entry name" value="ACT_AK-like_2"/>
    <property type="match status" value="1"/>
</dbReference>
<dbReference type="Gene3D" id="3.40.1160.10">
    <property type="entry name" value="Acetylglutamate kinase-like"/>
    <property type="match status" value="1"/>
</dbReference>
<dbReference type="SUPFAM" id="SSF53633">
    <property type="entry name" value="Carbamate kinase-like"/>
    <property type="match status" value="1"/>
</dbReference>
<keyword evidence="18 28" id="KW-0560">Oxidoreductase</keyword>
<dbReference type="InterPro" id="IPR019811">
    <property type="entry name" value="HDH_CS"/>
</dbReference>
<evidence type="ECO:0000256" key="9">
    <source>
        <dbReference type="ARBA" id="ARBA00011881"/>
    </source>
</evidence>
<evidence type="ECO:0000256" key="2">
    <source>
        <dbReference type="ARBA" id="ARBA00004766"/>
    </source>
</evidence>
<evidence type="ECO:0000256" key="26">
    <source>
        <dbReference type="ARBA" id="ARBA00048841"/>
    </source>
</evidence>
<evidence type="ECO:0000313" key="31">
    <source>
        <dbReference type="Proteomes" id="UP000298660"/>
    </source>
</evidence>
<dbReference type="PROSITE" id="PS00324">
    <property type="entry name" value="ASPARTOKINASE"/>
    <property type="match status" value="1"/>
</dbReference>
<evidence type="ECO:0000256" key="13">
    <source>
        <dbReference type="ARBA" id="ARBA00022723"/>
    </source>
</evidence>
<keyword evidence="23" id="KW-0511">Multifunctional enzyme</keyword>
<comment type="pathway">
    <text evidence="6 28">Amino-acid biosynthesis; L-threonine biosynthesis; L-threonine from L-aspartate: step 1/5.</text>
</comment>
<evidence type="ECO:0000256" key="5">
    <source>
        <dbReference type="ARBA" id="ARBA00005062"/>
    </source>
</evidence>
<reference evidence="30 31" key="2">
    <citation type="submission" date="2019-05" db="EMBL/GenBank/DDBJ databases">
        <title>Genome evolution of the obligate endosymbiont Buchnera aphidicola.</title>
        <authorList>
            <person name="Moran N.A."/>
        </authorList>
    </citation>
    <scope>NUCLEOTIDE SEQUENCE [LARGE SCALE GENOMIC DNA]</scope>
    <source>
        <strain evidence="30 31">Ala</strain>
    </source>
</reference>
<evidence type="ECO:0000256" key="22">
    <source>
        <dbReference type="ARBA" id="ARBA00023167"/>
    </source>
</evidence>
<sequence length="816" mass="92441">MKLLKFGGTSLANAEKFLCVANIIEEKIKKEQIAVVLSAPARITNYLVKIVEKTIKNNQILETIHLAENIFIELIKNILKIQSNFPYHEIEENIKKEFDKLKNIIHGIILLKQCPDNIRATIISRGEILSVFIMKSILQSKNYNVTVIDPVKNFVSLGNNYLDSSVDIYQSKKRINNININKNHIILMAGFISGNQDKKLVVLGRNGSDYSAAVLAACLDANCCEIWTDVDGVFTSDPRTVQNTYLLKSISYQEAMELSYFGAKVLHPRTIEPISQFKIPCFIKNTNNIKSVGTLICQKNYSEKDFLKGVTHLDDIAMFNISGPNIKDIGNIIPRIFTIISRDNIKTLLITQSSSEYKMNFCIFEYDIEKVLYSLNKEFQLELKDKLLHPFKIKKNLSILSVVGSNIYKKYNIASKICSTLGASKINILAIAQGSSEHSISLVIKKEYILKAVENVHNTLFCNKKIIHVFLIGIGGIGSTLLKQILKQKNLLDEKNIEIKICAIANSKKILFLDDRNNLCNWKNDFQKSTKKFNLELLNNLIKNNNFSNSVIVDCTSDQLLAEQYVNFIYNGFHVVTSNKKANTSEWDYYKKIRNATFKKNKKFLYETNVGAGLPVIDTLKNLFNTGDTLIRFKGILSGSLSFIFGRLEEGILLSQATREAKELGFTEPNPCDDLSGIDVARKLLILARESGYNIELKDIKIEPLLPNTFKGYEDVDNFLLKLKELDLYFLKKINQAQNAGNVLRFVATIEQKRQFFVKLEEVNINDPLYKVKNGENALAFYTNYYQPIPLVLRGYGAGNNVTASGVFSDLLRTLS</sequence>
<keyword evidence="17 28" id="KW-0521">NADP</keyword>
<evidence type="ECO:0000256" key="14">
    <source>
        <dbReference type="ARBA" id="ARBA00022741"/>
    </source>
</evidence>
<dbReference type="NCBIfam" id="TIGR00657">
    <property type="entry name" value="asp_kinases"/>
    <property type="match status" value="1"/>
</dbReference>
<dbReference type="EC" id="1.1.1.3" evidence="28"/>
<keyword evidence="20" id="KW-0915">Sodium</keyword>
<dbReference type="Pfam" id="PF22468">
    <property type="entry name" value="ACT_9"/>
    <property type="match status" value="2"/>
</dbReference>
<evidence type="ECO:0000256" key="10">
    <source>
        <dbReference type="ARBA" id="ARBA00022605"/>
    </source>
</evidence>
<dbReference type="CDD" id="cd04257">
    <property type="entry name" value="AAK_AK-HSDH"/>
    <property type="match status" value="1"/>
</dbReference>
<dbReference type="RefSeq" id="WP_158339387.1">
    <property type="nucleotide sequence ID" value="NZ_CP034891.1"/>
</dbReference>
<keyword evidence="10 28" id="KW-0028">Amino-acid biosynthesis</keyword>
<keyword evidence="16 28" id="KW-0067">ATP-binding</keyword>
<name>A0A4D6XRY7_9GAMM</name>
<evidence type="ECO:0000256" key="19">
    <source>
        <dbReference type="ARBA" id="ARBA00023027"/>
    </source>
</evidence>
<evidence type="ECO:0000256" key="3">
    <source>
        <dbReference type="ARBA" id="ARBA00004986"/>
    </source>
</evidence>
<dbReference type="SUPFAM" id="SSF51735">
    <property type="entry name" value="NAD(P)-binding Rossmann-fold domains"/>
    <property type="match status" value="1"/>
</dbReference>
<evidence type="ECO:0000256" key="7">
    <source>
        <dbReference type="ARBA" id="ARBA00007952"/>
    </source>
</evidence>
<evidence type="ECO:0000256" key="8">
    <source>
        <dbReference type="ARBA" id="ARBA00010046"/>
    </source>
</evidence>
<dbReference type="InterPro" id="IPR054352">
    <property type="entry name" value="ACT_Aspartokinase"/>
</dbReference>
<evidence type="ECO:0000256" key="4">
    <source>
        <dbReference type="ARBA" id="ARBA00005056"/>
    </source>
</evidence>
<dbReference type="Gene3D" id="3.40.50.720">
    <property type="entry name" value="NAD(P)-binding Rossmann-like Domain"/>
    <property type="match status" value="1"/>
</dbReference>
<dbReference type="InterPro" id="IPR001342">
    <property type="entry name" value="HDH_cat"/>
</dbReference>
<evidence type="ECO:0000256" key="21">
    <source>
        <dbReference type="ARBA" id="ARBA00023154"/>
    </source>
</evidence>
<protein>
    <recommendedName>
        <fullName evidence="28">Bifunctional aspartokinase/homoserine dehydrogenase</fullName>
    </recommendedName>
    <domain>
        <recommendedName>
            <fullName evidence="28">Aspartokinase</fullName>
            <ecNumber evidence="28">2.7.2.4</ecNumber>
        </recommendedName>
    </domain>
    <domain>
        <recommendedName>
            <fullName evidence="28">Homoserine dehydrogenase</fullName>
            <ecNumber evidence="28">1.1.1.3</ecNumber>
        </recommendedName>
    </domain>
</protein>
<dbReference type="GO" id="GO:0009086">
    <property type="term" value="P:methionine biosynthetic process"/>
    <property type="evidence" value="ECO:0007669"/>
    <property type="project" value="UniProtKB-KW"/>
</dbReference>
<evidence type="ECO:0000256" key="20">
    <source>
        <dbReference type="ARBA" id="ARBA00023053"/>
    </source>
</evidence>
<evidence type="ECO:0000256" key="12">
    <source>
        <dbReference type="ARBA" id="ARBA00022697"/>
    </source>
</evidence>
<keyword evidence="19" id="KW-0520">NAD</keyword>
<dbReference type="SUPFAM" id="SSF55347">
    <property type="entry name" value="Glyceraldehyde-3-phosphate dehydrogenase-like, C-terminal domain"/>
    <property type="match status" value="1"/>
</dbReference>
<dbReference type="Pfam" id="PF00696">
    <property type="entry name" value="AA_kinase"/>
    <property type="match status" value="1"/>
</dbReference>
<dbReference type="InterPro" id="IPR001341">
    <property type="entry name" value="Asp_kinase"/>
</dbReference>
<dbReference type="PROSITE" id="PS51671">
    <property type="entry name" value="ACT"/>
    <property type="match status" value="1"/>
</dbReference>
<dbReference type="PROSITE" id="PS01042">
    <property type="entry name" value="HOMOSER_DHGENASE"/>
    <property type="match status" value="1"/>
</dbReference>
<dbReference type="PANTHER" id="PTHR43070">
    <property type="match status" value="1"/>
</dbReference>
<evidence type="ECO:0000256" key="25">
    <source>
        <dbReference type="ARBA" id="ARBA00048561"/>
    </source>
</evidence>
<dbReference type="NCBIfam" id="NF006959">
    <property type="entry name" value="PRK09436.1"/>
    <property type="match status" value="1"/>
</dbReference>
<dbReference type="Gene3D" id="3.30.2130.10">
    <property type="entry name" value="VC0802-like"/>
    <property type="match status" value="1"/>
</dbReference>
<evidence type="ECO:0000256" key="15">
    <source>
        <dbReference type="ARBA" id="ARBA00022777"/>
    </source>
</evidence>
<keyword evidence="13" id="KW-0479">Metal-binding</keyword>
<comment type="pathway">
    <text evidence="3 28">Amino-acid biosynthesis; L-methionine biosynthesis via de novo pathway; L-homoserine from L-aspartate: step 1/3.</text>
</comment>
<dbReference type="GO" id="GO:0009090">
    <property type="term" value="P:homoserine biosynthetic process"/>
    <property type="evidence" value="ECO:0007669"/>
    <property type="project" value="UniProtKB-ARBA"/>
</dbReference>
<dbReference type="UniPathway" id="UPA00050">
    <property type="reaction ID" value="UER00063"/>
</dbReference>
<evidence type="ECO:0000256" key="18">
    <source>
        <dbReference type="ARBA" id="ARBA00023002"/>
    </source>
</evidence>
<evidence type="ECO:0000256" key="24">
    <source>
        <dbReference type="ARBA" id="ARBA00044938"/>
    </source>
</evidence>
<feature type="domain" description="ACT" evidence="29">
    <location>
        <begin position="402"/>
        <end position="479"/>
    </location>
</feature>
<dbReference type="InterPro" id="IPR036291">
    <property type="entry name" value="NAD(P)-bd_dom_sf"/>
</dbReference>
<dbReference type="GO" id="GO:0004412">
    <property type="term" value="F:homoserine dehydrogenase activity"/>
    <property type="evidence" value="ECO:0007669"/>
    <property type="project" value="UniProtKB-UniRule"/>
</dbReference>
<organism evidence="30 31">
    <name type="scientific">Buchnera aphidicola</name>
    <name type="common">Acyrthosiphon lactucae</name>
    <dbReference type="NCBI Taxonomy" id="1241832"/>
    <lineage>
        <taxon>Bacteria</taxon>
        <taxon>Pseudomonadati</taxon>
        <taxon>Pseudomonadota</taxon>
        <taxon>Gammaproteobacteria</taxon>
        <taxon>Enterobacterales</taxon>
        <taxon>Erwiniaceae</taxon>
        <taxon>Buchnera</taxon>
    </lineage>
</organism>
<dbReference type="AlphaFoldDB" id="A0A4D6XRY7"/>
<dbReference type="GO" id="GO:0009088">
    <property type="term" value="P:threonine biosynthetic process"/>
    <property type="evidence" value="ECO:0007669"/>
    <property type="project" value="UniProtKB-UniRule"/>
</dbReference>
<evidence type="ECO:0000256" key="27">
    <source>
        <dbReference type="ARBA" id="ARBA00049031"/>
    </source>
</evidence>
<dbReference type="SUPFAM" id="SSF55021">
    <property type="entry name" value="ACT-like"/>
    <property type="match status" value="2"/>
</dbReference>
<dbReference type="Gene3D" id="3.30.360.10">
    <property type="entry name" value="Dihydrodipicolinate Reductase, domain 2"/>
    <property type="match status" value="1"/>
</dbReference>
<dbReference type="InterPro" id="IPR018042">
    <property type="entry name" value="Aspartate_kinase_CS"/>
</dbReference>
<dbReference type="InterPro" id="IPR049638">
    <property type="entry name" value="AK-HD"/>
</dbReference>
<keyword evidence="14 28" id="KW-0547">Nucleotide-binding</keyword>
<dbReference type="UniPathway" id="UPA00034">
    <property type="reaction ID" value="UER00015"/>
</dbReference>
<comment type="catalytic activity">
    <reaction evidence="27">
        <text>L-homoserine + NAD(+) = L-aspartate 4-semialdehyde + NADH + H(+)</text>
        <dbReference type="Rhea" id="RHEA:15757"/>
        <dbReference type="ChEBI" id="CHEBI:15378"/>
        <dbReference type="ChEBI" id="CHEBI:57476"/>
        <dbReference type="ChEBI" id="CHEBI:57540"/>
        <dbReference type="ChEBI" id="CHEBI:57945"/>
        <dbReference type="ChEBI" id="CHEBI:537519"/>
        <dbReference type="EC" id="1.1.1.3"/>
    </reaction>
    <physiologicalReaction direction="right-to-left" evidence="27">
        <dbReference type="Rhea" id="RHEA:15759"/>
    </physiologicalReaction>
</comment>
<evidence type="ECO:0000256" key="1">
    <source>
        <dbReference type="ARBA" id="ARBA00001920"/>
    </source>
</evidence>
<dbReference type="GO" id="GO:0009089">
    <property type="term" value="P:lysine biosynthetic process via diaminopimelate"/>
    <property type="evidence" value="ECO:0007669"/>
    <property type="project" value="UniProtKB-UniRule"/>
</dbReference>
<reference evidence="30 31" key="1">
    <citation type="submission" date="2018-12" db="EMBL/GenBank/DDBJ databases">
        <authorList>
            <person name="Chong R.A."/>
        </authorList>
    </citation>
    <scope>NUCLEOTIDE SEQUENCE [LARGE SCALE GENOMIC DNA]</scope>
    <source>
        <strain evidence="30 31">Ala</strain>
    </source>
</reference>
<comment type="cofactor">
    <cofactor evidence="1">
        <name>a metal cation</name>
        <dbReference type="ChEBI" id="CHEBI:25213"/>
    </cofactor>
</comment>
<dbReference type="PIRSF" id="PIRSF000727">
    <property type="entry name" value="ThrA"/>
    <property type="match status" value="1"/>
</dbReference>
<dbReference type="InterPro" id="IPR036393">
    <property type="entry name" value="AceGlu_kinase-like_sf"/>
</dbReference>
<dbReference type="InterPro" id="IPR042199">
    <property type="entry name" value="AsparK_Bifunc_asparK/hSer_DH"/>
</dbReference>
<evidence type="ECO:0000256" key="11">
    <source>
        <dbReference type="ARBA" id="ARBA00022679"/>
    </source>
</evidence>
<dbReference type="PANTHER" id="PTHR43070:SF3">
    <property type="entry name" value="HOMOSERINE DEHYDROGENASE"/>
    <property type="match status" value="1"/>
</dbReference>
<dbReference type="EMBL" id="CP034891">
    <property type="protein sequence ID" value="QCI17598.1"/>
    <property type="molecule type" value="Genomic_DNA"/>
</dbReference>
<comment type="pathway">
    <text evidence="2 28">Amino-acid biosynthesis; L-lysine biosynthesis via DAP pathway; (S)-tetrahydrodipicolinate from L-aspartate: step 1/4.</text>
</comment>
<evidence type="ECO:0000259" key="29">
    <source>
        <dbReference type="PROSITE" id="PS51671"/>
    </source>
</evidence>
<evidence type="ECO:0000256" key="17">
    <source>
        <dbReference type="ARBA" id="ARBA00022857"/>
    </source>
</evidence>
<comment type="pathway">
    <text evidence="5 28">Amino-acid biosynthesis; L-methionine biosynthesis via de novo pathway; L-homoserine from L-aspartate: step 3/3.</text>
</comment>
<keyword evidence="21" id="KW-0457">Lysine biosynthesis</keyword>
<comment type="pathway">
    <text evidence="4 28">Amino-acid biosynthesis; L-threonine biosynthesis; L-threonine from L-aspartate: step 3/5.</text>
</comment>
<keyword evidence="11 28" id="KW-0808">Transferase</keyword>
<evidence type="ECO:0000256" key="6">
    <source>
        <dbReference type="ARBA" id="ARBA00005139"/>
    </source>
</evidence>
<comment type="similarity">
    <text evidence="7 28">In the C-terminal section; belongs to the homoserine dehydrogenase family.</text>
</comment>
<dbReference type="CDD" id="cd04921">
    <property type="entry name" value="ACT_AKi-HSDH-ThrA-like_1"/>
    <property type="match status" value="1"/>
</dbReference>
<dbReference type="InterPro" id="IPR011147">
    <property type="entry name" value="Bifunc_Aspkin/hSer_DH"/>
</dbReference>
<dbReference type="GO" id="GO:0004072">
    <property type="term" value="F:aspartate kinase activity"/>
    <property type="evidence" value="ECO:0007669"/>
    <property type="project" value="UniProtKB-UniRule"/>
</dbReference>
<dbReference type="InterPro" id="IPR002912">
    <property type="entry name" value="ACT_dom"/>
</dbReference>
<dbReference type="GO" id="GO:0005524">
    <property type="term" value="F:ATP binding"/>
    <property type="evidence" value="ECO:0007669"/>
    <property type="project" value="UniProtKB-UniRule"/>
</dbReference>
<dbReference type="FunFam" id="3.40.50.720:FF:000083">
    <property type="entry name" value="Bifunctional aspartokinase/homoserine dehydrogenase"/>
    <property type="match status" value="1"/>
</dbReference>
<evidence type="ECO:0000256" key="16">
    <source>
        <dbReference type="ARBA" id="ARBA00022840"/>
    </source>
</evidence>
<dbReference type="UniPathway" id="UPA00051">
    <property type="reaction ID" value="UER00462"/>
</dbReference>
<gene>
    <name evidence="30" type="ORF">D9V61_00985</name>
</gene>
<dbReference type="Pfam" id="PF00742">
    <property type="entry name" value="Homoserine_dh"/>
    <property type="match status" value="1"/>
</dbReference>
<keyword evidence="22" id="KW-0486">Methionine biosynthesis</keyword>
<proteinExistence type="inferred from homology"/>
<comment type="catalytic activity">
    <reaction evidence="26">
        <text>L-homoserine + NADP(+) = L-aspartate 4-semialdehyde + NADPH + H(+)</text>
        <dbReference type="Rhea" id="RHEA:15761"/>
        <dbReference type="ChEBI" id="CHEBI:15378"/>
        <dbReference type="ChEBI" id="CHEBI:57476"/>
        <dbReference type="ChEBI" id="CHEBI:57783"/>
        <dbReference type="ChEBI" id="CHEBI:58349"/>
        <dbReference type="ChEBI" id="CHEBI:537519"/>
        <dbReference type="EC" id="1.1.1.3"/>
    </reaction>
    <physiologicalReaction direction="right-to-left" evidence="26">
        <dbReference type="Rhea" id="RHEA:15763"/>
    </physiologicalReaction>
</comment>
<dbReference type="OrthoDB" id="9799110at2"/>